<evidence type="ECO:0008006" key="3">
    <source>
        <dbReference type="Google" id="ProtNLM"/>
    </source>
</evidence>
<keyword evidence="2" id="KW-1185">Reference proteome</keyword>
<protein>
    <recommendedName>
        <fullName evidence="3">Serine protease</fullName>
    </recommendedName>
</protein>
<evidence type="ECO:0000313" key="2">
    <source>
        <dbReference type="Proteomes" id="UP000225740"/>
    </source>
</evidence>
<dbReference type="Proteomes" id="UP000225740">
    <property type="component" value="Unassembled WGS sequence"/>
</dbReference>
<proteinExistence type="predicted"/>
<dbReference type="EMBL" id="NIZW01000039">
    <property type="protein sequence ID" value="PHQ31794.1"/>
    <property type="molecule type" value="Genomic_DNA"/>
</dbReference>
<dbReference type="Pfam" id="PF13365">
    <property type="entry name" value="Trypsin_2"/>
    <property type="match status" value="1"/>
</dbReference>
<evidence type="ECO:0000313" key="1">
    <source>
        <dbReference type="EMBL" id="PHQ31794.1"/>
    </source>
</evidence>
<dbReference type="Gene3D" id="2.40.10.120">
    <property type="match status" value="1"/>
</dbReference>
<dbReference type="AlphaFoldDB" id="A0A2G1VYD8"/>
<name>A0A2G1VYD8_9BACT</name>
<comment type="caution">
    <text evidence="1">The sequence shown here is derived from an EMBL/GenBank/DDBJ whole genome shotgun (WGS) entry which is preliminary data.</text>
</comment>
<dbReference type="InterPro" id="IPR009003">
    <property type="entry name" value="Peptidase_S1_PA"/>
</dbReference>
<reference evidence="1 2" key="1">
    <citation type="submission" date="2017-06" db="EMBL/GenBank/DDBJ databases">
        <title>Description of Rhodopirellula bahusiensis sp. nov.</title>
        <authorList>
            <person name="Kizina J."/>
            <person name="Harder J."/>
        </authorList>
    </citation>
    <scope>NUCLEOTIDE SEQUENCE [LARGE SCALE GENOMIC DNA]</scope>
    <source>
        <strain evidence="1 2">SWK21</strain>
    </source>
</reference>
<organism evidence="1 2">
    <name type="scientific">Rhodopirellula bahusiensis</name>
    <dbReference type="NCBI Taxonomy" id="2014065"/>
    <lineage>
        <taxon>Bacteria</taxon>
        <taxon>Pseudomonadati</taxon>
        <taxon>Planctomycetota</taxon>
        <taxon>Planctomycetia</taxon>
        <taxon>Pirellulales</taxon>
        <taxon>Pirellulaceae</taxon>
        <taxon>Rhodopirellula</taxon>
    </lineage>
</organism>
<sequence length="229" mass="24275">MHPSRDVALIPAFPLIADGRLISTAFLCGNHRGRAYIATTLHQIGRAKQYSLAIPSNEGNVAAPQVYPVDGVPTIPLELCTCDPAVDLAVFRTAVPQPVPVQVPEALPRGLSVGIGEPVFVVGYPFCPIGSLLQTLSVSHVSAFGRRVIGGIPLVNEYIIQLHSHTGMSGSPVVRKDDGSLFAIVRGCLSPPSMMSFGDLPVGSDSSIAYCVSTEHLWPLLDFAKAIPE</sequence>
<dbReference type="SUPFAM" id="SSF50494">
    <property type="entry name" value="Trypsin-like serine proteases"/>
    <property type="match status" value="1"/>
</dbReference>
<accession>A0A2G1VYD8</accession>
<gene>
    <name evidence="1" type="ORF">CEE69_29290</name>
</gene>